<evidence type="ECO:0000313" key="2">
    <source>
        <dbReference type="EMBL" id="MBD8041785.1"/>
    </source>
</evidence>
<keyword evidence="1" id="KW-0472">Membrane</keyword>
<comment type="caution">
    <text evidence="2">The sequence shown here is derived from an EMBL/GenBank/DDBJ whole genome shotgun (WGS) entry which is preliminary data.</text>
</comment>
<feature type="transmembrane region" description="Helical" evidence="1">
    <location>
        <begin position="48"/>
        <end position="69"/>
    </location>
</feature>
<reference evidence="2 3" key="1">
    <citation type="submission" date="2020-08" db="EMBL/GenBank/DDBJ databases">
        <title>A Genomic Blueprint of the Chicken Gut Microbiome.</title>
        <authorList>
            <person name="Gilroy R."/>
            <person name="Ravi A."/>
            <person name="Getino M."/>
            <person name="Pursley I."/>
            <person name="Horton D.L."/>
            <person name="Alikhan N.-F."/>
            <person name="Baker D."/>
            <person name="Gharbi K."/>
            <person name="Hall N."/>
            <person name="Watson M."/>
            <person name="Adriaenssens E.M."/>
            <person name="Foster-Nyarko E."/>
            <person name="Jarju S."/>
            <person name="Secka A."/>
            <person name="Antonio M."/>
            <person name="Oren A."/>
            <person name="Chaudhuri R."/>
            <person name="La Ragione R.M."/>
            <person name="Hildebrand F."/>
            <person name="Pallen M.J."/>
        </authorList>
    </citation>
    <scope>NUCLEOTIDE SEQUENCE [LARGE SCALE GENOMIC DNA]</scope>
    <source>
        <strain evidence="2 3">Sa1CVN1</strain>
    </source>
</reference>
<evidence type="ECO:0000313" key="3">
    <source>
        <dbReference type="Proteomes" id="UP000620874"/>
    </source>
</evidence>
<dbReference type="InterPro" id="IPR021768">
    <property type="entry name" value="DUF3332"/>
</dbReference>
<dbReference type="RefSeq" id="WP_022040975.1">
    <property type="nucleotide sequence ID" value="NZ_JACSPP010000068.1"/>
</dbReference>
<keyword evidence="1" id="KW-1133">Transmembrane helix</keyword>
<dbReference type="EMBL" id="JACSPP010000068">
    <property type="protein sequence ID" value="MBD8041785.1"/>
    <property type="molecule type" value="Genomic_DNA"/>
</dbReference>
<dbReference type="Proteomes" id="UP000620874">
    <property type="component" value="Unassembled WGS sequence"/>
</dbReference>
<evidence type="ECO:0000256" key="1">
    <source>
        <dbReference type="SAM" id="Phobius"/>
    </source>
</evidence>
<dbReference type="Pfam" id="PF11810">
    <property type="entry name" value="DUF3332"/>
    <property type="match status" value="1"/>
</dbReference>
<accession>A0ABR8YC48</accession>
<dbReference type="PROSITE" id="PS51257">
    <property type="entry name" value="PROKAR_LIPOPROTEIN"/>
    <property type="match status" value="1"/>
</dbReference>
<keyword evidence="1" id="KW-0812">Transmembrane</keyword>
<protein>
    <submittedName>
        <fullName evidence="2">DUF3332 domain-containing protein</fullName>
    </submittedName>
</protein>
<gene>
    <name evidence="2" type="ORF">H9625_15335</name>
</gene>
<proteinExistence type="predicted"/>
<name>A0ABR8YC48_9BACT</name>
<organism evidence="2 3">
    <name type="scientific">Phocaeicola intestinalis</name>
    <dbReference type="NCBI Taxonomy" id="2762212"/>
    <lineage>
        <taxon>Bacteria</taxon>
        <taxon>Pseudomonadati</taxon>
        <taxon>Bacteroidota</taxon>
        <taxon>Bacteroidia</taxon>
        <taxon>Bacteroidales</taxon>
        <taxon>Bacteroidaceae</taxon>
        <taxon>Phocaeicola</taxon>
    </lineage>
</organism>
<keyword evidence="3" id="KW-1185">Reference proteome</keyword>
<sequence length="172" mass="19021">MKKMKATAVCAVLGGCLLCSSCIGSFSAWNSLKDWNMGIGHKAVNELVFLAFHIIPVYEVAYLADVLVLNSIEFWSGSNPMADVGTEKVIHGEDGEYLVRTNEDGYTITKLGEVDHPLNLVYDAEKRTWNVVAEGKTYELMTMNEDGTVTYKQQDGTSTTVMPEWLKETVAV</sequence>